<dbReference type="OrthoDB" id="85859at2759"/>
<evidence type="ECO:0000313" key="2">
    <source>
        <dbReference type="EMBL" id="ETV96697.1"/>
    </source>
</evidence>
<gene>
    <name evidence="2" type="ORF">H310_10015</name>
</gene>
<dbReference type="RefSeq" id="XP_008874474.1">
    <property type="nucleotide sequence ID" value="XM_008876252.1"/>
</dbReference>
<dbReference type="GeneID" id="20087065"/>
<reference evidence="2" key="1">
    <citation type="submission" date="2013-12" db="EMBL/GenBank/DDBJ databases">
        <title>The Genome Sequence of Aphanomyces invadans NJM9701.</title>
        <authorList>
            <consortium name="The Broad Institute Genomics Platform"/>
            <person name="Russ C."/>
            <person name="Tyler B."/>
            <person name="van West P."/>
            <person name="Dieguez-Uribeondo J."/>
            <person name="Young S.K."/>
            <person name="Zeng Q."/>
            <person name="Gargeya S."/>
            <person name="Fitzgerald M."/>
            <person name="Abouelleil A."/>
            <person name="Alvarado L."/>
            <person name="Chapman S.B."/>
            <person name="Gainer-Dewar J."/>
            <person name="Goldberg J."/>
            <person name="Griggs A."/>
            <person name="Gujja S."/>
            <person name="Hansen M."/>
            <person name="Howarth C."/>
            <person name="Imamovic A."/>
            <person name="Ireland A."/>
            <person name="Larimer J."/>
            <person name="McCowan C."/>
            <person name="Murphy C."/>
            <person name="Pearson M."/>
            <person name="Poon T.W."/>
            <person name="Priest M."/>
            <person name="Roberts A."/>
            <person name="Saif S."/>
            <person name="Shea T."/>
            <person name="Sykes S."/>
            <person name="Wortman J."/>
            <person name="Nusbaum C."/>
            <person name="Birren B."/>
        </authorList>
    </citation>
    <scope>NUCLEOTIDE SEQUENCE [LARGE SCALE GENOMIC DNA]</scope>
    <source>
        <strain evidence="2">NJM9701</strain>
    </source>
</reference>
<name>A0A024TTN9_9STRA</name>
<sequence length="567" mass="64235">MSNDASFLHVPHPTKAEARKRDELSHRTNEGQKAKRLLNDINLARSDIPAFGIIDSSIVKAKEQSYGRQWFEVLQKLEATEARRRTNPNWFRKGTNDTLDVVVQQLHDRTPTLEIPPNTSGDSSVHVNSVIVALSCESPPVGSPQFNAWPVFGGVCYNAFPSRTTQWEARPMTCHPLTRGITMNWITNMLYAIVDVLIAYCEAPLPPLAPDMYRSIPIATAVPASDAHLFQDTQCDIHVVHLPHLKTYHLAKYTKLVLNVAAAAAYENSITLRRHGHGREQDRGTSEAFRATNSRDTILLMHRQSRYGKEVGYFDTEWMLSRQFVDMTMHANPSIQERYCSVACSMTRDAKESRVQREQFTNEWATWSVYQKRRGPDGEEVAELIEMAVSMGVQDADTNEFVPYDEKLPNEALSPNERFNVLVDKLKEYYKAAFARDTNELLEHLRELPPSEGSVSSRTDEPPGQMDPLHTVVREANPRVPQAALPDTTLPPPRVHQRRKRSRRDDVFEAAKVLCTRYASDFKPDELARVANVFSNHALDATIFLGLGDTPVQKAWVADIVKTFHHD</sequence>
<organism evidence="2">
    <name type="scientific">Aphanomyces invadans</name>
    <dbReference type="NCBI Taxonomy" id="157072"/>
    <lineage>
        <taxon>Eukaryota</taxon>
        <taxon>Sar</taxon>
        <taxon>Stramenopiles</taxon>
        <taxon>Oomycota</taxon>
        <taxon>Saprolegniomycetes</taxon>
        <taxon>Saprolegniales</taxon>
        <taxon>Verrucalvaceae</taxon>
        <taxon>Aphanomyces</taxon>
    </lineage>
</organism>
<protein>
    <submittedName>
        <fullName evidence="2">Uncharacterized protein</fullName>
    </submittedName>
</protein>
<dbReference type="AlphaFoldDB" id="A0A024TTN9"/>
<dbReference type="VEuPathDB" id="FungiDB:H310_10015"/>
<accession>A0A024TTN9</accession>
<evidence type="ECO:0000256" key="1">
    <source>
        <dbReference type="SAM" id="MobiDB-lite"/>
    </source>
</evidence>
<feature type="region of interest" description="Disordered" evidence="1">
    <location>
        <begin position="482"/>
        <end position="503"/>
    </location>
</feature>
<feature type="compositionally biased region" description="Basic and acidic residues" evidence="1">
    <location>
        <begin position="14"/>
        <end position="31"/>
    </location>
</feature>
<dbReference type="EMBL" id="KI913975">
    <property type="protein sequence ID" value="ETV96697.1"/>
    <property type="molecule type" value="Genomic_DNA"/>
</dbReference>
<feature type="region of interest" description="Disordered" evidence="1">
    <location>
        <begin position="1"/>
        <end position="31"/>
    </location>
</feature>
<proteinExistence type="predicted"/>